<dbReference type="Proteomes" id="UP000715095">
    <property type="component" value="Unassembled WGS sequence"/>
</dbReference>
<protein>
    <submittedName>
        <fullName evidence="1">Flavocytochrome c</fullName>
    </submittedName>
</protein>
<dbReference type="EMBL" id="JACJJC010000477">
    <property type="protein sequence ID" value="MBM6705418.1"/>
    <property type="molecule type" value="Genomic_DNA"/>
</dbReference>
<gene>
    <name evidence="1" type="ORF">H6A60_13185</name>
</gene>
<dbReference type="Gene3D" id="3.90.700.10">
    <property type="entry name" value="Succinate dehydrogenase/fumarate reductase flavoprotein, catalytic domain"/>
    <property type="match status" value="1"/>
</dbReference>
<accession>A0ABS2DVX7</accession>
<organism evidence="1 2">
    <name type="scientific">Sutterella massiliensis</name>
    <dbReference type="NCBI Taxonomy" id="1816689"/>
    <lineage>
        <taxon>Bacteria</taxon>
        <taxon>Pseudomonadati</taxon>
        <taxon>Pseudomonadota</taxon>
        <taxon>Betaproteobacteria</taxon>
        <taxon>Burkholderiales</taxon>
        <taxon>Sutterellaceae</taxon>
        <taxon>Sutterella</taxon>
    </lineage>
</organism>
<evidence type="ECO:0000313" key="1">
    <source>
        <dbReference type="EMBL" id="MBM6705418.1"/>
    </source>
</evidence>
<reference evidence="1 2" key="1">
    <citation type="journal article" date="2021" name="Sci. Rep.">
        <title>The distribution of antibiotic resistance genes in chicken gut microbiota commensals.</title>
        <authorList>
            <person name="Juricova H."/>
            <person name="Matiasovicova J."/>
            <person name="Kubasova T."/>
            <person name="Cejkova D."/>
            <person name="Rychlik I."/>
        </authorList>
    </citation>
    <scope>NUCLEOTIDE SEQUENCE [LARGE SCALE GENOMIC DNA]</scope>
    <source>
        <strain evidence="1 2">An829</strain>
    </source>
</reference>
<sequence>YKLLSDAALQQKDGKTFLFFNEPIRVTMRDTREKFKRLLSPMDNGGETDYCVRGDTIKEVAKKAGIDPKQLEATVRRYNAFAAK</sequence>
<feature type="non-terminal residue" evidence="1">
    <location>
        <position position="84"/>
    </location>
</feature>
<proteinExistence type="predicted"/>
<keyword evidence="2" id="KW-1185">Reference proteome</keyword>
<dbReference type="SUPFAM" id="SSF56425">
    <property type="entry name" value="Succinate dehydrogenase/fumarate reductase flavoprotein, catalytic domain"/>
    <property type="match status" value="1"/>
</dbReference>
<comment type="caution">
    <text evidence="1">The sequence shown here is derived from an EMBL/GenBank/DDBJ whole genome shotgun (WGS) entry which is preliminary data.</text>
</comment>
<name>A0ABS2DVX7_9BURK</name>
<dbReference type="InterPro" id="IPR027477">
    <property type="entry name" value="Succ_DH/fumarate_Rdtase_cat_sf"/>
</dbReference>
<evidence type="ECO:0000313" key="2">
    <source>
        <dbReference type="Proteomes" id="UP000715095"/>
    </source>
</evidence>
<feature type="non-terminal residue" evidence="1">
    <location>
        <position position="1"/>
    </location>
</feature>